<sequence length="147" mass="16958">MFNKRLLMLCQEVDIATVESLQSMRKDILVQCVCLKSMSTVYIGQEKASWSKNKNILLLHGDTFNKSIFVKVKKLLDKVKRGHQTYPKNLWSIAYRGEKENPLKVALPFTKFEHIVKGFNKVEFGNSGVKDLCYYIPNVYTGEIIVH</sequence>
<dbReference type="EMBL" id="CP158367">
    <property type="protein sequence ID" value="XBX75003.1"/>
    <property type="molecule type" value="Genomic_DNA"/>
</dbReference>
<evidence type="ECO:0000313" key="1">
    <source>
        <dbReference type="EMBL" id="XBX75003.1"/>
    </source>
</evidence>
<proteinExistence type="predicted"/>
<protein>
    <submittedName>
        <fullName evidence="1">Uncharacterized protein</fullName>
    </submittedName>
</protein>
<accession>A0AAU7VLS1</accession>
<reference evidence="1" key="2">
    <citation type="submission" date="2024-06" db="EMBL/GenBank/DDBJ databases">
        <authorList>
            <person name="Petrova K.O."/>
            <person name="Toshchakov S.V."/>
            <person name="Boltjanskaja Y.V."/>
            <person name="Kevbrin V."/>
        </authorList>
    </citation>
    <scope>NUCLEOTIDE SEQUENCE</scope>
    <source>
        <strain evidence="1">Z-910T</strain>
    </source>
</reference>
<dbReference type="AlphaFoldDB" id="A0AAU7VLS1"/>
<name>A0AAU7VLS1_9FIRM</name>
<reference evidence="1" key="1">
    <citation type="journal article" date="2013" name="Extremophiles">
        <title>Proteinivorax tanatarense gen. nov., sp. nov., an anaerobic, haloalkaliphilic, proteolytic bacterium isolated from a decaying algal bloom, and proposal of Proteinivoraceae fam. nov.</title>
        <authorList>
            <person name="Kevbrin V."/>
            <person name="Boltyanskaya Y."/>
            <person name="Zhilina T."/>
            <person name="Kolganova T."/>
            <person name="Lavrentjeva E."/>
            <person name="Kuznetsov B."/>
        </authorList>
    </citation>
    <scope>NUCLEOTIDE SEQUENCE</scope>
    <source>
        <strain evidence="1">Z-910T</strain>
    </source>
</reference>
<gene>
    <name evidence="1" type="ORF">PRVXT_000096</name>
</gene>
<dbReference type="RefSeq" id="WP_350343750.1">
    <property type="nucleotide sequence ID" value="NZ_CP158367.1"/>
</dbReference>
<organism evidence="1">
    <name type="scientific">Proteinivorax tanatarense</name>
    <dbReference type="NCBI Taxonomy" id="1260629"/>
    <lineage>
        <taxon>Bacteria</taxon>
        <taxon>Bacillati</taxon>
        <taxon>Bacillota</taxon>
        <taxon>Clostridia</taxon>
        <taxon>Eubacteriales</taxon>
        <taxon>Proteinivoracaceae</taxon>
        <taxon>Proteinivorax</taxon>
    </lineage>
</organism>